<reference evidence="7 8" key="1">
    <citation type="submission" date="2018-10" db="EMBL/GenBank/DDBJ databases">
        <title>Thermophilic Lithotrophy and Phototrophy in an Intertidal, Iron-rich, Geothermal Spring.</title>
        <authorList>
            <person name="Ward L.M."/>
            <person name="Idei A."/>
            <person name="Nakagawa M."/>
            <person name="Ueno Y."/>
            <person name="Fischer W."/>
            <person name="Mcglynn S.E."/>
        </authorList>
    </citation>
    <scope>NUCLEOTIDE SEQUENCE [LARGE SCALE GENOMIC DNA]</scope>
    <source>
        <strain evidence="7">J137</strain>
    </source>
</reference>
<dbReference type="PRINTS" id="PR00061">
    <property type="entry name" value="RIBOSOMALL19"/>
</dbReference>
<sequence length="145" mass="16266">MDSELFKKVSSKMISNKVLPSIKVGQTVRVETITKDGDKTRIQQFTGLVIAVKGSGINKTFTVRKVSDGYGVEKIFPFYSPIVKSIKIIKEEKVRRSKLYFMRDRVGKSAMRVRKGRTKVFNEQLNIVSATSSQASDQAVEDASQ</sequence>
<dbReference type="GO" id="GO:0006412">
    <property type="term" value="P:translation"/>
    <property type="evidence" value="ECO:0007669"/>
    <property type="project" value="UniProtKB-UniRule"/>
</dbReference>
<proteinExistence type="inferred from homology"/>
<dbReference type="HAMAP" id="MF_00402">
    <property type="entry name" value="Ribosomal_bL19"/>
    <property type="match status" value="1"/>
</dbReference>
<evidence type="ECO:0000313" key="8">
    <source>
        <dbReference type="Proteomes" id="UP000269410"/>
    </source>
</evidence>
<dbReference type="NCBIfam" id="TIGR01024">
    <property type="entry name" value="rplS_bact"/>
    <property type="match status" value="1"/>
</dbReference>
<organism evidence="7 8">
    <name type="scientific">Candidatus Dojkabacteria bacterium</name>
    <dbReference type="NCBI Taxonomy" id="2099670"/>
    <lineage>
        <taxon>Bacteria</taxon>
        <taxon>Candidatus Dojkabacteria</taxon>
    </lineage>
</organism>
<name>A0A3M0Z2Z0_9BACT</name>
<dbReference type="SUPFAM" id="SSF50104">
    <property type="entry name" value="Translation proteins SH3-like domain"/>
    <property type="match status" value="1"/>
</dbReference>
<comment type="similarity">
    <text evidence="1 5 6">Belongs to the bacterial ribosomal protein bL19 family.</text>
</comment>
<evidence type="ECO:0000256" key="5">
    <source>
        <dbReference type="HAMAP-Rule" id="MF_00402"/>
    </source>
</evidence>
<dbReference type="InterPro" id="IPR008991">
    <property type="entry name" value="Translation_prot_SH3-like_sf"/>
</dbReference>
<evidence type="ECO:0000256" key="2">
    <source>
        <dbReference type="ARBA" id="ARBA00022980"/>
    </source>
</evidence>
<dbReference type="AlphaFoldDB" id="A0A3M0Z2Z0"/>
<gene>
    <name evidence="5 7" type="primary">rplS</name>
    <name evidence="7" type="ORF">D6810_01260</name>
</gene>
<evidence type="ECO:0000256" key="3">
    <source>
        <dbReference type="ARBA" id="ARBA00023274"/>
    </source>
</evidence>
<evidence type="ECO:0000313" key="7">
    <source>
        <dbReference type="EMBL" id="RMD77325.1"/>
    </source>
</evidence>
<dbReference type="InterPro" id="IPR038657">
    <property type="entry name" value="Ribosomal_bL19_sf"/>
</dbReference>
<evidence type="ECO:0000256" key="4">
    <source>
        <dbReference type="ARBA" id="ARBA00035171"/>
    </source>
</evidence>
<dbReference type="GO" id="GO:0003735">
    <property type="term" value="F:structural constituent of ribosome"/>
    <property type="evidence" value="ECO:0007669"/>
    <property type="project" value="InterPro"/>
</dbReference>
<dbReference type="PANTHER" id="PTHR15680:SF9">
    <property type="entry name" value="LARGE RIBOSOMAL SUBUNIT PROTEIN BL19M"/>
    <property type="match status" value="1"/>
</dbReference>
<dbReference type="EMBL" id="RFKV01000044">
    <property type="protein sequence ID" value="RMD77325.1"/>
    <property type="molecule type" value="Genomic_DNA"/>
</dbReference>
<keyword evidence="2 5" id="KW-0689">Ribosomal protein</keyword>
<dbReference type="InterPro" id="IPR001857">
    <property type="entry name" value="Ribosomal_bL19"/>
</dbReference>
<dbReference type="PANTHER" id="PTHR15680">
    <property type="entry name" value="RIBOSOMAL PROTEIN L19"/>
    <property type="match status" value="1"/>
</dbReference>
<dbReference type="Proteomes" id="UP000269410">
    <property type="component" value="Unassembled WGS sequence"/>
</dbReference>
<dbReference type="Gene3D" id="2.30.30.790">
    <property type="match status" value="1"/>
</dbReference>
<accession>A0A3M0Z2Z0</accession>
<dbReference type="GO" id="GO:0022625">
    <property type="term" value="C:cytosolic large ribosomal subunit"/>
    <property type="evidence" value="ECO:0007669"/>
    <property type="project" value="TreeGrafter"/>
</dbReference>
<dbReference type="Pfam" id="PF01245">
    <property type="entry name" value="Ribosomal_L19"/>
    <property type="match status" value="1"/>
</dbReference>
<keyword evidence="3 5" id="KW-0687">Ribonucleoprotein</keyword>
<dbReference type="PIRSF" id="PIRSF002191">
    <property type="entry name" value="Ribosomal_L19"/>
    <property type="match status" value="1"/>
</dbReference>
<evidence type="ECO:0000256" key="1">
    <source>
        <dbReference type="ARBA" id="ARBA00005781"/>
    </source>
</evidence>
<comment type="caution">
    <text evidence="7">The sequence shown here is derived from an EMBL/GenBank/DDBJ whole genome shotgun (WGS) entry which is preliminary data.</text>
</comment>
<protein>
    <recommendedName>
        <fullName evidence="4 5">Large ribosomal subunit protein bL19</fullName>
    </recommendedName>
</protein>
<comment type="function">
    <text evidence="5 6">This protein is located at the 30S-50S ribosomal subunit interface and may play a role in the structure and function of the aminoacyl-tRNA binding site.</text>
</comment>
<evidence type="ECO:0000256" key="6">
    <source>
        <dbReference type="RuleBase" id="RU000559"/>
    </source>
</evidence>